<dbReference type="EMBL" id="ML119901">
    <property type="protein sequence ID" value="RPA71758.1"/>
    <property type="molecule type" value="Genomic_DNA"/>
</dbReference>
<keyword evidence="2" id="KW-1185">Reference proteome</keyword>
<gene>
    <name evidence="1" type="ORF">BJ508DRAFT_217722</name>
</gene>
<evidence type="ECO:0000313" key="2">
    <source>
        <dbReference type="Proteomes" id="UP000275078"/>
    </source>
</evidence>
<protein>
    <submittedName>
        <fullName evidence="1">Uncharacterized protein</fullName>
    </submittedName>
</protein>
<dbReference type="AlphaFoldDB" id="A0A3N4HFV9"/>
<sequence length="49" mass="5501">MCIRLIEEYPICGCHYRTHGVDKCRFAGLGGHEIDERRISNGKACPTHG</sequence>
<reference evidence="1 2" key="1">
    <citation type="journal article" date="2018" name="Nat. Ecol. Evol.">
        <title>Pezizomycetes genomes reveal the molecular basis of ectomycorrhizal truffle lifestyle.</title>
        <authorList>
            <person name="Murat C."/>
            <person name="Payen T."/>
            <person name="Noel B."/>
            <person name="Kuo A."/>
            <person name="Morin E."/>
            <person name="Chen J."/>
            <person name="Kohler A."/>
            <person name="Krizsan K."/>
            <person name="Balestrini R."/>
            <person name="Da Silva C."/>
            <person name="Montanini B."/>
            <person name="Hainaut M."/>
            <person name="Levati E."/>
            <person name="Barry K.W."/>
            <person name="Belfiori B."/>
            <person name="Cichocki N."/>
            <person name="Clum A."/>
            <person name="Dockter R.B."/>
            <person name="Fauchery L."/>
            <person name="Guy J."/>
            <person name="Iotti M."/>
            <person name="Le Tacon F."/>
            <person name="Lindquist E.A."/>
            <person name="Lipzen A."/>
            <person name="Malagnac F."/>
            <person name="Mello A."/>
            <person name="Molinier V."/>
            <person name="Miyauchi S."/>
            <person name="Poulain J."/>
            <person name="Riccioni C."/>
            <person name="Rubini A."/>
            <person name="Sitrit Y."/>
            <person name="Splivallo R."/>
            <person name="Traeger S."/>
            <person name="Wang M."/>
            <person name="Zifcakova L."/>
            <person name="Wipf D."/>
            <person name="Zambonelli A."/>
            <person name="Paolocci F."/>
            <person name="Nowrousian M."/>
            <person name="Ottonello S."/>
            <person name="Baldrian P."/>
            <person name="Spatafora J.W."/>
            <person name="Henrissat B."/>
            <person name="Nagy L.G."/>
            <person name="Aury J.M."/>
            <person name="Wincker P."/>
            <person name="Grigoriev I.V."/>
            <person name="Bonfante P."/>
            <person name="Martin F.M."/>
        </authorList>
    </citation>
    <scope>NUCLEOTIDE SEQUENCE [LARGE SCALE GENOMIC DNA]</scope>
    <source>
        <strain evidence="1 2">RN42</strain>
    </source>
</reference>
<accession>A0A3N4HFV9</accession>
<dbReference type="Proteomes" id="UP000275078">
    <property type="component" value="Unassembled WGS sequence"/>
</dbReference>
<evidence type="ECO:0000313" key="1">
    <source>
        <dbReference type="EMBL" id="RPA71758.1"/>
    </source>
</evidence>
<name>A0A3N4HFV9_ASCIM</name>
<proteinExistence type="predicted"/>
<dbReference type="OrthoDB" id="5355526at2759"/>
<organism evidence="1 2">
    <name type="scientific">Ascobolus immersus RN42</name>
    <dbReference type="NCBI Taxonomy" id="1160509"/>
    <lineage>
        <taxon>Eukaryota</taxon>
        <taxon>Fungi</taxon>
        <taxon>Dikarya</taxon>
        <taxon>Ascomycota</taxon>
        <taxon>Pezizomycotina</taxon>
        <taxon>Pezizomycetes</taxon>
        <taxon>Pezizales</taxon>
        <taxon>Ascobolaceae</taxon>
        <taxon>Ascobolus</taxon>
    </lineage>
</organism>